<dbReference type="AlphaFoldDB" id="A0A848B552"/>
<protein>
    <submittedName>
        <fullName evidence="1">Uncharacterized protein</fullName>
    </submittedName>
</protein>
<dbReference type="RefSeq" id="WP_168964230.1">
    <property type="nucleotide sequence ID" value="NZ_JABAEW010000104.1"/>
</dbReference>
<accession>A0A848B552</accession>
<comment type="caution">
    <text evidence="1">The sequence shown here is derived from an EMBL/GenBank/DDBJ whole genome shotgun (WGS) entry which is preliminary data.</text>
</comment>
<organism evidence="1 2">
    <name type="scientific">Victivallis vadensis</name>
    <dbReference type="NCBI Taxonomy" id="172901"/>
    <lineage>
        <taxon>Bacteria</taxon>
        <taxon>Pseudomonadati</taxon>
        <taxon>Lentisphaerota</taxon>
        <taxon>Lentisphaeria</taxon>
        <taxon>Victivallales</taxon>
        <taxon>Victivallaceae</taxon>
        <taxon>Victivallis</taxon>
    </lineage>
</organism>
<evidence type="ECO:0000313" key="1">
    <source>
        <dbReference type="EMBL" id="NMD89327.1"/>
    </source>
</evidence>
<sequence>MSFSFRGFNLVESVLRHTPEQLRRFIRRMKTLGFNSLIVQYDYGFRRHQKLICEECDAAGIEIRLMVFGPRTFFRLAGGTAELFAKDENGAPFFSEPVCESWPCVFAPRVLDTFAAGCAEFLRGLPSPIRIVQMRSGDGLYSCRCPRCRNLTVSESWLPFVKSFVDTAHRLRPELRLEADLYIRRYEIPSAPAILHELDFLMYDTFFRQAQTPLGQHSANTGAMRTALDGPPPPGSSPNEYHAEQLRRWSAKFPGKIYIHENAMLQSYHGVFQHNTGTMLADLEFYRQLGIAGVVYEAYEPGYENFAAHFSTLAHALSGRSSVYEPTELELAFRNRKPAGYFCTEPDFPLERYLTGTMLKHVSSEREILLNPTAPRYREYVQFAYENADHLDSLYMAFDMAQRAERSRKISFAQASPEALKMLHTPKLWDYMEELPDTVDQFAHCRELIDDLARHAK</sequence>
<gene>
    <name evidence="1" type="ORF">HF882_22330</name>
</gene>
<dbReference type="Proteomes" id="UP000576225">
    <property type="component" value="Unassembled WGS sequence"/>
</dbReference>
<dbReference type="EMBL" id="JABAEW010000104">
    <property type="protein sequence ID" value="NMD89327.1"/>
    <property type="molecule type" value="Genomic_DNA"/>
</dbReference>
<reference evidence="1 2" key="1">
    <citation type="submission" date="2020-04" db="EMBL/GenBank/DDBJ databases">
        <authorList>
            <person name="Hitch T.C.A."/>
            <person name="Wylensek D."/>
            <person name="Clavel T."/>
        </authorList>
    </citation>
    <scope>NUCLEOTIDE SEQUENCE [LARGE SCALE GENOMIC DNA]</scope>
    <source>
        <strain evidence="1 2">COR2-253-APC-1A</strain>
    </source>
</reference>
<proteinExistence type="predicted"/>
<name>A0A848B552_9BACT</name>
<evidence type="ECO:0000313" key="2">
    <source>
        <dbReference type="Proteomes" id="UP000576225"/>
    </source>
</evidence>